<dbReference type="InterPro" id="IPR007751">
    <property type="entry name" value="DUF676_lipase-like"/>
</dbReference>
<evidence type="ECO:0000313" key="6">
    <source>
        <dbReference type="Proteomes" id="UP000567179"/>
    </source>
</evidence>
<dbReference type="PANTHER" id="PTHR12482:SF62">
    <property type="entry name" value="LIPASE ROG1-RELATED"/>
    <property type="match status" value="1"/>
</dbReference>
<keyword evidence="3" id="KW-0812">Transmembrane</keyword>
<dbReference type="AlphaFoldDB" id="A0A8H5B4B4"/>
<keyword evidence="3" id="KW-1133">Transmembrane helix</keyword>
<comment type="caution">
    <text evidence="5">The sequence shown here is derived from an EMBL/GenBank/DDBJ whole genome shotgun (WGS) entry which is preliminary data.</text>
</comment>
<keyword evidence="3" id="KW-0472">Membrane</keyword>
<dbReference type="InterPro" id="IPR029058">
    <property type="entry name" value="AB_hydrolase_fold"/>
</dbReference>
<reference evidence="5 6" key="1">
    <citation type="journal article" date="2020" name="ISME J.">
        <title>Uncovering the hidden diversity of litter-decomposition mechanisms in mushroom-forming fungi.</title>
        <authorList>
            <person name="Floudas D."/>
            <person name="Bentzer J."/>
            <person name="Ahren D."/>
            <person name="Johansson T."/>
            <person name="Persson P."/>
            <person name="Tunlid A."/>
        </authorList>
    </citation>
    <scope>NUCLEOTIDE SEQUENCE [LARGE SCALE GENOMIC DNA]</scope>
    <source>
        <strain evidence="5 6">CBS 101986</strain>
    </source>
</reference>
<dbReference type="OrthoDB" id="273452at2759"/>
<evidence type="ECO:0000259" key="4">
    <source>
        <dbReference type="Pfam" id="PF05057"/>
    </source>
</evidence>
<dbReference type="EMBL" id="JAACJJ010000042">
    <property type="protein sequence ID" value="KAF5316535.1"/>
    <property type="molecule type" value="Genomic_DNA"/>
</dbReference>
<dbReference type="Gene3D" id="3.40.50.1820">
    <property type="entry name" value="alpha/beta hydrolase"/>
    <property type="match status" value="1"/>
</dbReference>
<evidence type="ECO:0000256" key="1">
    <source>
        <dbReference type="ARBA" id="ARBA00007920"/>
    </source>
</evidence>
<evidence type="ECO:0000256" key="3">
    <source>
        <dbReference type="SAM" id="Phobius"/>
    </source>
</evidence>
<proteinExistence type="inferred from homology"/>
<dbReference type="InterPro" id="IPR044294">
    <property type="entry name" value="Lipase-like"/>
</dbReference>
<feature type="transmembrane region" description="Helical" evidence="3">
    <location>
        <begin position="282"/>
        <end position="305"/>
    </location>
</feature>
<keyword evidence="6" id="KW-1185">Reference proteome</keyword>
<dbReference type="Proteomes" id="UP000567179">
    <property type="component" value="Unassembled WGS sequence"/>
</dbReference>
<gene>
    <name evidence="5" type="ORF">D9619_006440</name>
</gene>
<feature type="coiled-coil region" evidence="2">
    <location>
        <begin position="307"/>
        <end position="339"/>
    </location>
</feature>
<dbReference type="Pfam" id="PF05057">
    <property type="entry name" value="DUF676"/>
    <property type="match status" value="1"/>
</dbReference>
<protein>
    <recommendedName>
        <fullName evidence="4">DUF676 domain-containing protein</fullName>
    </recommendedName>
</protein>
<feature type="domain" description="DUF676" evidence="4">
    <location>
        <begin position="3"/>
        <end position="205"/>
    </location>
</feature>
<evidence type="ECO:0000256" key="2">
    <source>
        <dbReference type="SAM" id="Coils"/>
    </source>
</evidence>
<accession>A0A8H5B4B4</accession>
<dbReference type="PANTHER" id="PTHR12482">
    <property type="entry name" value="LIPASE ROG1-RELATED-RELATED"/>
    <property type="match status" value="1"/>
</dbReference>
<name>A0A8H5B4B4_9AGAR</name>
<evidence type="ECO:0000313" key="5">
    <source>
        <dbReference type="EMBL" id="KAF5316535.1"/>
    </source>
</evidence>
<organism evidence="5 6">
    <name type="scientific">Psilocybe cf. subviscida</name>
    <dbReference type="NCBI Taxonomy" id="2480587"/>
    <lineage>
        <taxon>Eukaryota</taxon>
        <taxon>Fungi</taxon>
        <taxon>Dikarya</taxon>
        <taxon>Basidiomycota</taxon>
        <taxon>Agaricomycotina</taxon>
        <taxon>Agaricomycetes</taxon>
        <taxon>Agaricomycetidae</taxon>
        <taxon>Agaricales</taxon>
        <taxon>Agaricineae</taxon>
        <taxon>Strophariaceae</taxon>
        <taxon>Psilocybe</taxon>
    </lineage>
</organism>
<dbReference type="SUPFAM" id="SSF53474">
    <property type="entry name" value="alpha/beta-Hydrolases"/>
    <property type="match status" value="1"/>
</dbReference>
<sequence>MTNIHLLVLIHGMWGNPRHVAELARVARETHAKESEDGTLLHVLLVETIQEDSTYDGVDWGGERVAKEVLKAVKELESEGDNVIRFSATGYSLGGLIARYCVGILYQQKFFDKVKPVNFNTIATPNCGLPSYPTFFSSVKSLFGPRLLSRTGEQFYCVDKWSPTGRPLLVVMADPDRVFYQALAQFEHIRIYANGINDITVPYVTAAIEVADPFADYEISGLEVDEKDGFPHLVKGYTRPKTPPPPPPKPAALTVDWFKGLKPTRPLIPLPPFLQFRFPFNIVLYGFLPVLIPAFIALALTRLSLASRKSRARIRTLEKEASESENKTLLSIFEEIEREVEEAVVDFIDNPDPTPIYQSKSVKKLHPIITPTHKRIAAWLNTLPLEKEISFFPGVLNSHAMIICRDIKRFEVHKRGEGVVRHWATSLVI</sequence>
<comment type="similarity">
    <text evidence="1">Belongs to the putative lipase ROG1 family.</text>
</comment>
<keyword evidence="2" id="KW-0175">Coiled coil</keyword>